<dbReference type="RefSeq" id="WP_188519058.1">
    <property type="nucleotide sequence ID" value="NZ_BMES01000002.1"/>
</dbReference>
<organism evidence="3 4">
    <name type="scientific">Alsobacter metallidurans</name>
    <dbReference type="NCBI Taxonomy" id="340221"/>
    <lineage>
        <taxon>Bacteria</taxon>
        <taxon>Pseudomonadati</taxon>
        <taxon>Pseudomonadota</taxon>
        <taxon>Alphaproteobacteria</taxon>
        <taxon>Hyphomicrobiales</taxon>
        <taxon>Alsobacteraceae</taxon>
        <taxon>Alsobacter</taxon>
    </lineage>
</organism>
<gene>
    <name evidence="3" type="ORF">GCM10007036_35790</name>
</gene>
<accession>A0A917I9E8</accession>
<evidence type="ECO:0000256" key="1">
    <source>
        <dbReference type="SAM" id="MobiDB-lite"/>
    </source>
</evidence>
<sequence length="1293" mass="133829">MRDLLTGLAILVIVALATALVGPYFVDWTAQRPRIEERLTQAFGLPVTVAGPIEVRLLPSPHLDLQTVSVGQAGRGLTLSADRVLAEISVMPLLRGDIRVVEATLDRPLLEATVTPDGAIQGQDAMAQASDGLRAAAIERLVLRDGTVRVRDAASGRVSALEDIDGEADAQALLGPWRANLRARIGDNPVDLRLATGAPEEQGTRVKLVLQAINGHQRGEADGRIQFDAAGVAAFDGRLLAGGRLRWPDKDGFALRPWTLGANLKLRNRTGDLSQAEIEAGGDEIPVKLSGSGQLDLQGEPRLALTLEAKQIDLDKPFTLQGRTAPAPAEVLGAWINAFGMDDAGASPPLRVAVGVKVGSLLVGGDVVSGARASLALGGPGLTIEQFQAALPGSSDLQLAGQAAFGQGGRLDGRIRVTSKDASRLLGWAEAERSGRSNRLGDAKDMAAEADVSLSSAVMAARGLKLRVERSTLQGTVRFTPPEATTRGRFEAQLTSDGLAIEQAPDVSTLAAAAQGVDVAITLNARNVRVGQARGPTVGAGRLSVKLSVGAEGVSIDMLDIADVGGASVTASGQVGEKGGRLDATVDARRVEPLAELLKKVAPGRFPGLLATRAAALSPLKLKISATRAAGVAGATEINLDGTAAGSRLAGAATLGGGQSADRVTMSFKLDATESAPFLRQLGFEALPLSGFGPGRLAVDVDGRFGGGATLRLSGSAAGSTLAGEGRIGQTTADPDVSGAFTLSAADAAPLMQLLALPGPDSLSRAPLQAKASVTIAEAKWALSDLNGQFGGQPFSGKLGLDLEKATLDGSLAFERLALAGVAGLSLGPSQPPIAGALWSSSRFGPVLPPPFATQLAISAKALDLGQGWTADDARFALRWTPDLLEVSQAQASFMGGSVGGGFQLRRQGGLANASGKISLAGVSLPALLPDAGMAGALDGEIDGAAAGETPSALVAALSGGGRTRIRSLIIPRFDPAALPAVAASLDAQSEVGDVQKVAAALRTALDRAGLQVPQLDLPVTLSNGVARLGPASIQGATSAQGSAMLDLRTARFDGRAALSAEPPPGWSGPAPQAGLSWRKNRTGPAERELDVSLLTNTLTTHAVARELEKVEAAEADLRERSFFVRRLKAERDRLERERQEAEAARAAEEARIAEEARKAEEARIAAETRRLEEQRAAERKAREEQALREQAARDQAEREQAARDAAAEAARREAARIEAARTEAVRLDAERQRVEAERAARAQAAREAAPATKDDSGAAEAARIMGQATPDLRVPQSPGKPAFTEPGQPSAP</sequence>
<comment type="caution">
    <text evidence="3">The sequence shown here is derived from an EMBL/GenBank/DDBJ whole genome shotgun (WGS) entry which is preliminary data.</text>
</comment>
<proteinExistence type="predicted"/>
<dbReference type="PANTHER" id="PTHR30441:SF4">
    <property type="entry name" value="PROTEIN ASMA"/>
    <property type="match status" value="1"/>
</dbReference>
<feature type="region of interest" description="Disordered" evidence="1">
    <location>
        <begin position="1175"/>
        <end position="1293"/>
    </location>
</feature>
<dbReference type="InterPro" id="IPR052894">
    <property type="entry name" value="AsmA-related"/>
</dbReference>
<protein>
    <recommendedName>
        <fullName evidence="2">AsmA domain-containing protein</fullName>
    </recommendedName>
</protein>
<dbReference type="Proteomes" id="UP000603912">
    <property type="component" value="Unassembled WGS sequence"/>
</dbReference>
<reference evidence="3" key="2">
    <citation type="submission" date="2020-09" db="EMBL/GenBank/DDBJ databases">
        <authorList>
            <person name="Sun Q."/>
            <person name="Zhou Y."/>
        </authorList>
    </citation>
    <scope>NUCLEOTIDE SEQUENCE</scope>
    <source>
        <strain evidence="3">CGMCC 1.12214</strain>
    </source>
</reference>
<feature type="domain" description="AsmA" evidence="2">
    <location>
        <begin position="6"/>
        <end position="130"/>
    </location>
</feature>
<feature type="region of interest" description="Disordered" evidence="1">
    <location>
        <begin position="1059"/>
        <end position="1083"/>
    </location>
</feature>
<keyword evidence="4" id="KW-1185">Reference proteome</keyword>
<dbReference type="GO" id="GO:0005886">
    <property type="term" value="C:plasma membrane"/>
    <property type="evidence" value="ECO:0007669"/>
    <property type="project" value="TreeGrafter"/>
</dbReference>
<feature type="compositionally biased region" description="Low complexity" evidence="1">
    <location>
        <begin position="1242"/>
        <end position="1252"/>
    </location>
</feature>
<evidence type="ECO:0000259" key="2">
    <source>
        <dbReference type="Pfam" id="PF05170"/>
    </source>
</evidence>
<dbReference type="EMBL" id="BMES01000002">
    <property type="protein sequence ID" value="GGH27346.1"/>
    <property type="molecule type" value="Genomic_DNA"/>
</dbReference>
<evidence type="ECO:0000313" key="4">
    <source>
        <dbReference type="Proteomes" id="UP000603912"/>
    </source>
</evidence>
<dbReference type="GO" id="GO:0090313">
    <property type="term" value="P:regulation of protein targeting to membrane"/>
    <property type="evidence" value="ECO:0007669"/>
    <property type="project" value="TreeGrafter"/>
</dbReference>
<evidence type="ECO:0000313" key="3">
    <source>
        <dbReference type="EMBL" id="GGH27346.1"/>
    </source>
</evidence>
<name>A0A917I9E8_9HYPH</name>
<reference evidence="3" key="1">
    <citation type="journal article" date="2014" name="Int. J. Syst. Evol. Microbiol.">
        <title>Complete genome sequence of Corynebacterium casei LMG S-19264T (=DSM 44701T), isolated from a smear-ripened cheese.</title>
        <authorList>
            <consortium name="US DOE Joint Genome Institute (JGI-PGF)"/>
            <person name="Walter F."/>
            <person name="Albersmeier A."/>
            <person name="Kalinowski J."/>
            <person name="Ruckert C."/>
        </authorList>
    </citation>
    <scope>NUCLEOTIDE SEQUENCE</scope>
    <source>
        <strain evidence="3">CGMCC 1.12214</strain>
    </source>
</reference>
<feature type="compositionally biased region" description="Basic and acidic residues" evidence="1">
    <location>
        <begin position="1175"/>
        <end position="1241"/>
    </location>
</feature>
<dbReference type="InterPro" id="IPR007844">
    <property type="entry name" value="AsmA"/>
</dbReference>
<dbReference type="PANTHER" id="PTHR30441">
    <property type="entry name" value="DUF748 DOMAIN-CONTAINING PROTEIN"/>
    <property type="match status" value="1"/>
</dbReference>
<dbReference type="Pfam" id="PF05170">
    <property type="entry name" value="AsmA"/>
    <property type="match status" value="1"/>
</dbReference>